<proteinExistence type="inferred from homology"/>
<dbReference type="GO" id="GO:0009229">
    <property type="term" value="P:thiamine diphosphate biosynthetic process"/>
    <property type="evidence" value="ECO:0007669"/>
    <property type="project" value="InterPro"/>
</dbReference>
<evidence type="ECO:0000256" key="5">
    <source>
        <dbReference type="HAMAP-Rule" id="MF_02131"/>
    </source>
</evidence>
<organism evidence="7 8">
    <name type="scientific">Methanolobus zinderi</name>
    <dbReference type="NCBI Taxonomy" id="536044"/>
    <lineage>
        <taxon>Archaea</taxon>
        <taxon>Methanobacteriati</taxon>
        <taxon>Methanobacteriota</taxon>
        <taxon>Stenosarchaea group</taxon>
        <taxon>Methanomicrobia</taxon>
        <taxon>Methanosarcinales</taxon>
        <taxon>Methanosarcinaceae</taxon>
        <taxon>Methanolobus</taxon>
    </lineage>
</organism>
<gene>
    <name evidence="5" type="primary">mptE</name>
    <name evidence="7" type="ORF">HWN40_07005</name>
</gene>
<keyword evidence="1 5" id="KW-0808">Transferase</keyword>
<keyword evidence="4 5" id="KW-0067">ATP-binding</keyword>
<evidence type="ECO:0000313" key="7">
    <source>
        <dbReference type="EMBL" id="QLC50006.1"/>
    </source>
</evidence>
<comment type="pathway">
    <text evidence="5">Cofactor biosynthesis; 5,6,7,8-tetrahydromethanopterin biosynthesis.</text>
</comment>
<dbReference type="KEGG" id="mzi:HWN40_07005"/>
<dbReference type="GeneID" id="55821410"/>
<dbReference type="UniPathway" id="UPA00065"/>
<reference evidence="7 8" key="1">
    <citation type="submission" date="2020-06" db="EMBL/GenBank/DDBJ databases">
        <title>Methanolobus halotolerans sp. nov., isolated from a saline lake Tus in Siberia.</title>
        <authorList>
            <person name="Shen Y."/>
            <person name="Chen S.-C."/>
            <person name="Lai M.-C."/>
            <person name="Huang H.-H."/>
            <person name="Chiu H.-H."/>
            <person name="Tang S.-L."/>
            <person name="Rogozin D.Y."/>
            <person name="Degermendzhy A.G."/>
        </authorList>
    </citation>
    <scope>NUCLEOTIDE SEQUENCE [LARGE SCALE GENOMIC DNA]</scope>
    <source>
        <strain evidence="7 8">DSM 21339</strain>
    </source>
</reference>
<accession>A0A7D5I0R3</accession>
<keyword evidence="2 5" id="KW-0547">Nucleotide-binding</keyword>
<dbReference type="EMBL" id="CP058215">
    <property type="protein sequence ID" value="QLC50006.1"/>
    <property type="molecule type" value="Genomic_DNA"/>
</dbReference>
<evidence type="ECO:0000256" key="3">
    <source>
        <dbReference type="ARBA" id="ARBA00022777"/>
    </source>
</evidence>
<keyword evidence="3 5" id="KW-0418">Kinase</keyword>
<protein>
    <recommendedName>
        <fullName evidence="5">6-hydroxymethyl-7,8-dihydropterin pyrophosphokinase</fullName>
        <shortName evidence="5">HPPK</shortName>
        <ecNumber evidence="5">2.7.6.3</ecNumber>
    </recommendedName>
    <alternativeName>
        <fullName evidence="5">2-amino-4-hydroxy-6-hydroxymethyldihydropteridine pyrophosphokinase</fullName>
    </alternativeName>
    <alternativeName>
        <fullName evidence="5">6-hydroxymethyl-7,8-dihydropterin diphosphokinase</fullName>
        <shortName evidence="5">6-HMPDK</shortName>
    </alternativeName>
    <alternativeName>
        <fullName evidence="5">7,8-dihydro-6-hydroxymethylpterin diphosphokinase</fullName>
    </alternativeName>
    <alternativeName>
        <fullName evidence="5">7,8-dihydro-6-hydroxymethylpterin pyrophosphokinase</fullName>
        <shortName evidence="5">PPPK</shortName>
    </alternativeName>
</protein>
<dbReference type="GO" id="GO:2001118">
    <property type="term" value="P:tetrahydromethanopterin biosynthetic process"/>
    <property type="evidence" value="ECO:0007669"/>
    <property type="project" value="UniProtKB-UniRule"/>
</dbReference>
<dbReference type="InterPro" id="IPR036759">
    <property type="entry name" value="TPK_catalytic_sf"/>
</dbReference>
<evidence type="ECO:0000256" key="4">
    <source>
        <dbReference type="ARBA" id="ARBA00022840"/>
    </source>
</evidence>
<comment type="similarity">
    <text evidence="5">Belongs to the archaeal 6-HMPDK family.</text>
</comment>
<dbReference type="Gene3D" id="3.40.50.10240">
    <property type="entry name" value="Thiamin pyrophosphokinase, catalytic domain"/>
    <property type="match status" value="1"/>
</dbReference>
<dbReference type="GO" id="GO:0004788">
    <property type="term" value="F:thiamine diphosphokinase activity"/>
    <property type="evidence" value="ECO:0007669"/>
    <property type="project" value="InterPro"/>
</dbReference>
<dbReference type="Proteomes" id="UP000509594">
    <property type="component" value="Chromosome"/>
</dbReference>
<dbReference type="PANTHER" id="PTHR39648">
    <property type="entry name" value="6-HYDROXYMETHYL-7,8-DIHYDROPTERIN PYROPHOSPHOKINASE"/>
    <property type="match status" value="1"/>
</dbReference>
<comment type="function">
    <text evidence="5">Catalyzes the transfer of diphosphate from ATP to 6-hydroxymethyl-7,8-dihydropterin (6-HMD), leading to 6-hydroxymethyl-7,8-dihydropterin diphosphate (6-HMDP).</text>
</comment>
<dbReference type="OrthoDB" id="34207at2157"/>
<dbReference type="InterPro" id="IPR002826">
    <property type="entry name" value="MptE-like"/>
</dbReference>
<dbReference type="GO" id="GO:0005524">
    <property type="term" value="F:ATP binding"/>
    <property type="evidence" value="ECO:0007669"/>
    <property type="project" value="UniProtKB-UniRule"/>
</dbReference>
<sequence>MEFKQWEPIYLDILEDMGFSREEDEQAAIILSRMLDKDNTADLSVLRKLIAGKSVIVCGNAPCLKDQLEVTDISGKTIIAADGATAVLVDRGIIPDIIVTDLDGDLEKEILANKRGSVVVVHAHGDNIDKLERYVPLMKDIIGSTQSVPLVNVYNFGGFSDGDRCVFLADEFHASEIKLLGFDLDDVNVTDIKKKKLIWAKKLIGDLL</sequence>
<evidence type="ECO:0000256" key="1">
    <source>
        <dbReference type="ARBA" id="ARBA00022679"/>
    </source>
</evidence>
<evidence type="ECO:0000313" key="8">
    <source>
        <dbReference type="Proteomes" id="UP000509594"/>
    </source>
</evidence>
<dbReference type="Pfam" id="PF01973">
    <property type="entry name" value="MptE-like"/>
    <property type="match status" value="1"/>
</dbReference>
<dbReference type="EC" id="2.7.6.3" evidence="5"/>
<comment type="catalytic activity">
    <reaction evidence="5">
        <text>6-hydroxymethyl-7,8-dihydropterin + ATP = (7,8-dihydropterin-6-yl)methyl diphosphate + AMP + H(+)</text>
        <dbReference type="Rhea" id="RHEA:11412"/>
        <dbReference type="ChEBI" id="CHEBI:15378"/>
        <dbReference type="ChEBI" id="CHEBI:30616"/>
        <dbReference type="ChEBI" id="CHEBI:44841"/>
        <dbReference type="ChEBI" id="CHEBI:72950"/>
        <dbReference type="ChEBI" id="CHEBI:456215"/>
        <dbReference type="EC" id="2.7.6.3"/>
    </reaction>
</comment>
<dbReference type="HAMAP" id="MF_02131">
    <property type="entry name" value="HMPDK_arch"/>
    <property type="match status" value="1"/>
</dbReference>
<evidence type="ECO:0000259" key="6">
    <source>
        <dbReference type="Pfam" id="PF01973"/>
    </source>
</evidence>
<dbReference type="RefSeq" id="WP_176965062.1">
    <property type="nucleotide sequence ID" value="NZ_CP058215.1"/>
</dbReference>
<dbReference type="GO" id="GO:0016301">
    <property type="term" value="F:kinase activity"/>
    <property type="evidence" value="ECO:0007669"/>
    <property type="project" value="UniProtKB-KW"/>
</dbReference>
<comment type="cofactor">
    <cofactor evidence="5">
        <name>Mg(2+)</name>
        <dbReference type="ChEBI" id="CHEBI:18420"/>
    </cofactor>
</comment>
<dbReference type="GO" id="GO:0003848">
    <property type="term" value="F:2-amino-4-hydroxy-6-hydroxymethyldihydropteridine diphosphokinase activity"/>
    <property type="evidence" value="ECO:0007669"/>
    <property type="project" value="UniProtKB-UniRule"/>
</dbReference>
<dbReference type="AlphaFoldDB" id="A0A7D5I0R3"/>
<dbReference type="PANTHER" id="PTHR39648:SF1">
    <property type="entry name" value="6-HYDROXYMETHYL-7,8-DIHYDROPTERIN PYROPHOSPHOKINASE"/>
    <property type="match status" value="1"/>
</dbReference>
<evidence type="ECO:0000256" key="2">
    <source>
        <dbReference type="ARBA" id="ARBA00022741"/>
    </source>
</evidence>
<dbReference type="InterPro" id="IPR027510">
    <property type="entry name" value="HMPDK_MptE"/>
</dbReference>
<dbReference type="GO" id="GO:0000287">
    <property type="term" value="F:magnesium ion binding"/>
    <property type="evidence" value="ECO:0007669"/>
    <property type="project" value="UniProtKB-UniRule"/>
</dbReference>
<keyword evidence="5" id="KW-0460">Magnesium</keyword>
<dbReference type="SUPFAM" id="SSF63999">
    <property type="entry name" value="Thiamin pyrophosphokinase, catalytic domain"/>
    <property type="match status" value="1"/>
</dbReference>
<keyword evidence="8" id="KW-1185">Reference proteome</keyword>
<feature type="domain" description="6-hydroxymethylpterin diphosphokinase MptE-like" evidence="6">
    <location>
        <begin position="44"/>
        <end position="186"/>
    </location>
</feature>
<name>A0A7D5I0R3_9EURY</name>